<feature type="transmembrane region" description="Helical" evidence="7">
    <location>
        <begin position="150"/>
        <end position="168"/>
    </location>
</feature>
<reference evidence="9 10" key="1">
    <citation type="submission" date="2018-07" db="EMBL/GenBank/DDBJ databases">
        <title>Genome sequencing of rice bacterial endophytes.</title>
        <authorList>
            <person name="Venturi V."/>
        </authorList>
    </citation>
    <scope>NUCLEOTIDE SEQUENCE [LARGE SCALE GENOMIC DNA]</scope>
    <source>
        <strain evidence="9 10">E2333</strain>
    </source>
</reference>
<dbReference type="InterPro" id="IPR020846">
    <property type="entry name" value="MFS_dom"/>
</dbReference>
<evidence type="ECO:0000256" key="5">
    <source>
        <dbReference type="ARBA" id="ARBA00022989"/>
    </source>
</evidence>
<evidence type="ECO:0000256" key="3">
    <source>
        <dbReference type="ARBA" id="ARBA00022448"/>
    </source>
</evidence>
<feature type="transmembrane region" description="Helical" evidence="7">
    <location>
        <begin position="351"/>
        <end position="372"/>
    </location>
</feature>
<gene>
    <name evidence="9" type="ORF">DEU51_1206</name>
</gene>
<organism evidence="9 10">
    <name type="scientific">Pseudomonas jessenii</name>
    <dbReference type="NCBI Taxonomy" id="77298"/>
    <lineage>
        <taxon>Bacteria</taxon>
        <taxon>Pseudomonadati</taxon>
        <taxon>Pseudomonadota</taxon>
        <taxon>Gammaproteobacteria</taxon>
        <taxon>Pseudomonadales</taxon>
        <taxon>Pseudomonadaceae</taxon>
        <taxon>Pseudomonas</taxon>
    </lineage>
</organism>
<dbReference type="RefSeq" id="WP_115148073.1">
    <property type="nucleotide sequence ID" value="NZ_QRAV01000020.1"/>
</dbReference>
<sequence length="421" mass="45065">MIQANKLFFASCLSLLVTSMIFSIRADVLQSISADYLLSNAMIGLTISSVFWGFTLGIISCALIVDWVGMKCLHIVSGLGYLLGITLILLAPANSSGQPIDDVFAATGTTVLYLGFLLTGIAQGIVEGVTNPLVATLFKRDKRRMLTRLHAWWPMGLIVGGLIAWGLGKLGLSWQVKLAVVALPTLGYLMLIIALQYPSTERVDARISSGVMFAQLKRPLFIVLMLLMWLTAATELAPDQWFAKIMVDLLPQLGSNSILLLVYTAGLMFILRHYASGWIFARYSPFAVLTSSAVLTLVGLLGLGLSGQSALQGGLTGAVALFCVTAFGVGKTFFWPTMLAITSELLPKGGALLINLMGGAGMLSVMVAVPAIGSLMDQYDTASALLVVALLPSVLVIAFASLWLYSRKRGGYRPNVLEAPH</sequence>
<feature type="transmembrane region" description="Helical" evidence="7">
    <location>
        <begin position="311"/>
        <end position="330"/>
    </location>
</feature>
<dbReference type="PANTHER" id="PTHR23514:SF3">
    <property type="entry name" value="BYPASS OF STOP CODON PROTEIN 6"/>
    <property type="match status" value="1"/>
</dbReference>
<comment type="caution">
    <text evidence="9">The sequence shown here is derived from an EMBL/GenBank/DDBJ whole genome shotgun (WGS) entry which is preliminary data.</text>
</comment>
<dbReference type="GO" id="GO:0012505">
    <property type="term" value="C:endomembrane system"/>
    <property type="evidence" value="ECO:0007669"/>
    <property type="project" value="UniProtKB-SubCell"/>
</dbReference>
<feature type="domain" description="Major facilitator superfamily (MFS) profile" evidence="8">
    <location>
        <begin position="7"/>
        <end position="410"/>
    </location>
</feature>
<feature type="transmembrane region" description="Helical" evidence="7">
    <location>
        <begin position="111"/>
        <end position="138"/>
    </location>
</feature>
<keyword evidence="5 7" id="KW-1133">Transmembrane helix</keyword>
<name>A0A370S350_PSEJE</name>
<dbReference type="GO" id="GO:0022857">
    <property type="term" value="F:transmembrane transporter activity"/>
    <property type="evidence" value="ECO:0007669"/>
    <property type="project" value="InterPro"/>
</dbReference>
<dbReference type="InterPro" id="IPR036259">
    <property type="entry name" value="MFS_trans_sf"/>
</dbReference>
<dbReference type="InterPro" id="IPR011701">
    <property type="entry name" value="MFS"/>
</dbReference>
<protein>
    <submittedName>
        <fullName evidence="9">Fucose permease</fullName>
    </submittedName>
</protein>
<feature type="transmembrane region" description="Helical" evidence="7">
    <location>
        <begin position="216"/>
        <end position="233"/>
    </location>
</feature>
<evidence type="ECO:0000256" key="6">
    <source>
        <dbReference type="ARBA" id="ARBA00023136"/>
    </source>
</evidence>
<comment type="similarity">
    <text evidence="2">Belongs to the major facilitator superfamily.</text>
</comment>
<evidence type="ECO:0000256" key="4">
    <source>
        <dbReference type="ARBA" id="ARBA00022692"/>
    </source>
</evidence>
<evidence type="ECO:0000256" key="1">
    <source>
        <dbReference type="ARBA" id="ARBA00004127"/>
    </source>
</evidence>
<dbReference type="InterPro" id="IPR051788">
    <property type="entry name" value="MFS_Transporter"/>
</dbReference>
<keyword evidence="4 7" id="KW-0812">Transmembrane</keyword>
<dbReference type="GO" id="GO:0016020">
    <property type="term" value="C:membrane"/>
    <property type="evidence" value="ECO:0007669"/>
    <property type="project" value="TreeGrafter"/>
</dbReference>
<accession>A0A370S350</accession>
<feature type="transmembrane region" description="Helical" evidence="7">
    <location>
        <begin position="384"/>
        <end position="405"/>
    </location>
</feature>
<evidence type="ECO:0000313" key="10">
    <source>
        <dbReference type="Proteomes" id="UP000255365"/>
    </source>
</evidence>
<evidence type="ECO:0000256" key="2">
    <source>
        <dbReference type="ARBA" id="ARBA00008335"/>
    </source>
</evidence>
<dbReference type="AlphaFoldDB" id="A0A370S350"/>
<dbReference type="Pfam" id="PF07690">
    <property type="entry name" value="MFS_1"/>
    <property type="match status" value="1"/>
</dbReference>
<dbReference type="Gene3D" id="1.20.1250.20">
    <property type="entry name" value="MFS general substrate transporter like domains"/>
    <property type="match status" value="2"/>
</dbReference>
<feature type="transmembrane region" description="Helical" evidence="7">
    <location>
        <begin position="72"/>
        <end position="91"/>
    </location>
</feature>
<keyword evidence="6 7" id="KW-0472">Membrane</keyword>
<dbReference type="PROSITE" id="PS50850">
    <property type="entry name" value="MFS"/>
    <property type="match status" value="1"/>
</dbReference>
<proteinExistence type="inferred from homology"/>
<feature type="transmembrane region" description="Helical" evidence="7">
    <location>
        <begin position="174"/>
        <end position="195"/>
    </location>
</feature>
<dbReference type="EMBL" id="QRAV01000020">
    <property type="protein sequence ID" value="RDL14186.1"/>
    <property type="molecule type" value="Genomic_DNA"/>
</dbReference>
<evidence type="ECO:0000313" key="9">
    <source>
        <dbReference type="EMBL" id="RDL14186.1"/>
    </source>
</evidence>
<dbReference type="PANTHER" id="PTHR23514">
    <property type="entry name" value="BYPASS OF STOP CODON PROTEIN 6"/>
    <property type="match status" value="1"/>
</dbReference>
<evidence type="ECO:0000259" key="8">
    <source>
        <dbReference type="PROSITE" id="PS50850"/>
    </source>
</evidence>
<feature type="transmembrane region" description="Helical" evidence="7">
    <location>
        <begin position="253"/>
        <end position="271"/>
    </location>
</feature>
<dbReference type="Proteomes" id="UP000255365">
    <property type="component" value="Unassembled WGS sequence"/>
</dbReference>
<keyword evidence="3" id="KW-0813">Transport</keyword>
<comment type="subcellular location">
    <subcellularLocation>
        <location evidence="1">Endomembrane system</location>
        <topology evidence="1">Multi-pass membrane protein</topology>
    </subcellularLocation>
</comment>
<dbReference type="SUPFAM" id="SSF103473">
    <property type="entry name" value="MFS general substrate transporter"/>
    <property type="match status" value="1"/>
</dbReference>
<feature type="transmembrane region" description="Helical" evidence="7">
    <location>
        <begin position="42"/>
        <end position="65"/>
    </location>
</feature>
<feature type="transmembrane region" description="Helical" evidence="7">
    <location>
        <begin position="283"/>
        <end position="305"/>
    </location>
</feature>
<evidence type="ECO:0000256" key="7">
    <source>
        <dbReference type="SAM" id="Phobius"/>
    </source>
</evidence>